<sequence>MGGEDRALRLTAREGPRRKAGAWAGDRAPEVRANEPRAVEVSRSRAGRSPRRGAGEYALRSVLSSAWAHDRAAAMLEDMATVHPEEALAHLESAERHRRWAEIDRDLAERYGPRHQDPDGL</sequence>
<accession>A0A6L3VKM4</accession>
<dbReference type="RefSeq" id="WP_151543775.1">
    <property type="nucleotide sequence ID" value="NZ_WBMR01000116.1"/>
</dbReference>
<proteinExistence type="predicted"/>
<protein>
    <submittedName>
        <fullName evidence="2">Uncharacterized protein</fullName>
    </submittedName>
</protein>
<dbReference type="EMBL" id="WBMR01000116">
    <property type="protein sequence ID" value="KAB2371927.1"/>
    <property type="molecule type" value="Genomic_DNA"/>
</dbReference>
<evidence type="ECO:0000313" key="2">
    <source>
        <dbReference type="EMBL" id="KAB2371927.1"/>
    </source>
</evidence>
<dbReference type="Proteomes" id="UP000483004">
    <property type="component" value="Unassembled WGS sequence"/>
</dbReference>
<dbReference type="AlphaFoldDB" id="A0A6L3VKM4"/>
<feature type="compositionally biased region" description="Basic and acidic residues" evidence="1">
    <location>
        <begin position="1"/>
        <end position="17"/>
    </location>
</feature>
<name>A0A6L3VKM4_9ACTN</name>
<organism evidence="2 3">
    <name type="scientific">Actinomadura montaniterrae</name>
    <dbReference type="NCBI Taxonomy" id="1803903"/>
    <lineage>
        <taxon>Bacteria</taxon>
        <taxon>Bacillati</taxon>
        <taxon>Actinomycetota</taxon>
        <taxon>Actinomycetes</taxon>
        <taxon>Streptosporangiales</taxon>
        <taxon>Thermomonosporaceae</taxon>
        <taxon>Actinomadura</taxon>
    </lineage>
</organism>
<evidence type="ECO:0000256" key="1">
    <source>
        <dbReference type="SAM" id="MobiDB-lite"/>
    </source>
</evidence>
<feature type="region of interest" description="Disordered" evidence="1">
    <location>
        <begin position="1"/>
        <end position="53"/>
    </location>
</feature>
<reference evidence="2 3" key="1">
    <citation type="submission" date="2019-09" db="EMBL/GenBank/DDBJ databases">
        <title>Actinomadura physcomitrii sp. nov., a novel actinomycete isolated from moss [Physcomitrium sphaericum (Ludw) Fuernr].</title>
        <authorList>
            <person name="Liu C."/>
            <person name="Zhuang X."/>
        </authorList>
    </citation>
    <scope>NUCLEOTIDE SEQUENCE [LARGE SCALE GENOMIC DNA]</scope>
    <source>
        <strain evidence="2 3">CYP1-1B</strain>
    </source>
</reference>
<dbReference type="OrthoDB" id="3481638at2"/>
<feature type="compositionally biased region" description="Basic and acidic residues" evidence="1">
    <location>
        <begin position="27"/>
        <end position="43"/>
    </location>
</feature>
<comment type="caution">
    <text evidence="2">The sequence shown here is derived from an EMBL/GenBank/DDBJ whole genome shotgun (WGS) entry which is preliminary data.</text>
</comment>
<gene>
    <name evidence="2" type="ORF">F9B16_31045</name>
</gene>
<keyword evidence="3" id="KW-1185">Reference proteome</keyword>
<evidence type="ECO:0000313" key="3">
    <source>
        <dbReference type="Proteomes" id="UP000483004"/>
    </source>
</evidence>